<evidence type="ECO:0000313" key="3">
    <source>
        <dbReference type="Proteomes" id="UP000297567"/>
    </source>
</evidence>
<organism evidence="2 3">
    <name type="scientific">Leptospira jelokensis</name>
    <dbReference type="NCBI Taxonomy" id="2484931"/>
    <lineage>
        <taxon>Bacteria</taxon>
        <taxon>Pseudomonadati</taxon>
        <taxon>Spirochaetota</taxon>
        <taxon>Spirochaetia</taxon>
        <taxon>Leptospirales</taxon>
        <taxon>Leptospiraceae</taxon>
        <taxon>Leptospira</taxon>
    </lineage>
</organism>
<evidence type="ECO:0000256" key="1">
    <source>
        <dbReference type="SAM" id="Phobius"/>
    </source>
</evidence>
<keyword evidence="1" id="KW-0472">Membrane</keyword>
<comment type="caution">
    <text evidence="2">The sequence shown here is derived from an EMBL/GenBank/DDBJ whole genome shotgun (WGS) entry which is preliminary data.</text>
</comment>
<keyword evidence="1" id="KW-1133">Transmembrane helix</keyword>
<evidence type="ECO:0008006" key="4">
    <source>
        <dbReference type="Google" id="ProtNLM"/>
    </source>
</evidence>
<proteinExistence type="predicted"/>
<name>A0A4Z1A503_9LEPT</name>
<dbReference type="AlphaFoldDB" id="A0A4Z1A503"/>
<keyword evidence="1" id="KW-0812">Transmembrane</keyword>
<gene>
    <name evidence="2" type="ORF">EHQ62_06440</name>
</gene>
<dbReference type="Proteomes" id="UP000297567">
    <property type="component" value="Unassembled WGS sequence"/>
</dbReference>
<protein>
    <recommendedName>
        <fullName evidence="4">Lipoprotein</fullName>
    </recommendedName>
</protein>
<accession>A0A4Z1A503</accession>
<dbReference type="EMBL" id="RQGH01000011">
    <property type="protein sequence ID" value="TGL72447.1"/>
    <property type="molecule type" value="Genomic_DNA"/>
</dbReference>
<reference evidence="2" key="1">
    <citation type="journal article" date="2019" name="PLoS Negl. Trop. Dis.">
        <title>Revisiting the worldwide diversity of Leptospira species in the environment.</title>
        <authorList>
            <person name="Vincent A.T."/>
            <person name="Schiettekatte O."/>
            <person name="Bourhy P."/>
            <person name="Veyrier F.J."/>
            <person name="Picardeau M."/>
        </authorList>
    </citation>
    <scope>NUCLEOTIDE SEQUENCE [LARGE SCALE GENOMIC DNA]</scope>
    <source>
        <strain evidence="2">201702451</strain>
    </source>
</reference>
<keyword evidence="3" id="KW-1185">Reference proteome</keyword>
<dbReference type="NCBIfam" id="NF047802">
    <property type="entry name" value="LIC11661_lipo"/>
    <property type="match status" value="1"/>
</dbReference>
<evidence type="ECO:0000313" key="2">
    <source>
        <dbReference type="EMBL" id="TGL72447.1"/>
    </source>
</evidence>
<sequence length="173" mass="18918">MEEKTPRRTKQNMIGPNFSFYRLAFPFFFVLLLGACTNYSTTASVQAPPTLISITNNGNSNFTIKVRAQNPELIFQGYRLFEAPTEALAQNPSDLNQGAQCLLAQTAIVQPIEYTFEVDPSQNANTAGVSCRIFATLTPGNHISLRTLGLAVNLSNNTSSYRVSPPSNTLIVP</sequence>
<feature type="transmembrane region" description="Helical" evidence="1">
    <location>
        <begin position="20"/>
        <end position="40"/>
    </location>
</feature>